<dbReference type="InterPro" id="IPR050562">
    <property type="entry name" value="FAD_mOase_fung"/>
</dbReference>
<feature type="domain" description="FAD-binding" evidence="8">
    <location>
        <begin position="19"/>
        <end position="356"/>
    </location>
</feature>
<keyword evidence="7" id="KW-0472">Membrane</keyword>
<dbReference type="Pfam" id="PF01494">
    <property type="entry name" value="FAD_binding_3"/>
    <property type="match status" value="1"/>
</dbReference>
<dbReference type="SUPFAM" id="SSF51905">
    <property type="entry name" value="FAD/NAD(P)-binding domain"/>
    <property type="match status" value="1"/>
</dbReference>
<feature type="transmembrane region" description="Helical" evidence="7">
    <location>
        <begin position="566"/>
        <end position="587"/>
    </location>
</feature>
<reference evidence="9 10" key="1">
    <citation type="journal article" date="2024" name="IMA Fungus">
        <title>Apiospora arundinis, a panoply of carbohydrate-active enzymes and secondary metabolites.</title>
        <authorList>
            <person name="Sorensen T."/>
            <person name="Petersen C."/>
            <person name="Muurmann A.T."/>
            <person name="Christiansen J.V."/>
            <person name="Brundto M.L."/>
            <person name="Overgaard C.K."/>
            <person name="Boysen A.T."/>
            <person name="Wollenberg R.D."/>
            <person name="Larsen T.O."/>
            <person name="Sorensen J.L."/>
            <person name="Nielsen K.L."/>
            <person name="Sondergaard T.E."/>
        </authorList>
    </citation>
    <scope>NUCLEOTIDE SEQUENCE [LARGE SCALE GENOMIC DNA]</scope>
    <source>
        <strain evidence="9 10">AAU 773</strain>
    </source>
</reference>
<keyword evidence="7" id="KW-0812">Transmembrane</keyword>
<dbReference type="InterPro" id="IPR036188">
    <property type="entry name" value="FAD/NAD-bd_sf"/>
</dbReference>
<name>A0ABR2IE79_9PEZI</name>
<feature type="transmembrane region" description="Helical" evidence="7">
    <location>
        <begin position="462"/>
        <end position="481"/>
    </location>
</feature>
<dbReference type="Gene3D" id="3.50.50.60">
    <property type="entry name" value="FAD/NAD(P)-binding domain"/>
    <property type="match status" value="1"/>
</dbReference>
<evidence type="ECO:0000259" key="8">
    <source>
        <dbReference type="Pfam" id="PF01494"/>
    </source>
</evidence>
<dbReference type="InterPro" id="IPR002938">
    <property type="entry name" value="FAD-bd"/>
</dbReference>
<dbReference type="EMBL" id="JAPCWZ010000005">
    <property type="protein sequence ID" value="KAK8861926.1"/>
    <property type="molecule type" value="Genomic_DNA"/>
</dbReference>
<feature type="transmembrane region" description="Helical" evidence="7">
    <location>
        <begin position="599"/>
        <end position="616"/>
    </location>
</feature>
<proteinExistence type="inferred from homology"/>
<gene>
    <name evidence="9" type="ORF">PGQ11_008161</name>
</gene>
<evidence type="ECO:0000256" key="6">
    <source>
        <dbReference type="ARBA" id="ARBA00023002"/>
    </source>
</evidence>
<evidence type="ECO:0000256" key="1">
    <source>
        <dbReference type="ARBA" id="ARBA00001974"/>
    </source>
</evidence>
<feature type="transmembrane region" description="Helical" evidence="7">
    <location>
        <begin position="56"/>
        <end position="74"/>
    </location>
</feature>
<evidence type="ECO:0000256" key="5">
    <source>
        <dbReference type="ARBA" id="ARBA00022827"/>
    </source>
</evidence>
<comment type="similarity">
    <text evidence="3">Belongs to the paxM FAD-dependent monooxygenase family.</text>
</comment>
<protein>
    <submittedName>
        <fullName evidence="9">FAD binding domain-containing protein</fullName>
    </submittedName>
</protein>
<evidence type="ECO:0000256" key="3">
    <source>
        <dbReference type="ARBA" id="ARBA00007992"/>
    </source>
</evidence>
<keyword evidence="4" id="KW-0285">Flavoprotein</keyword>
<feature type="transmembrane region" description="Helical" evidence="7">
    <location>
        <begin position="711"/>
        <end position="734"/>
    </location>
</feature>
<comment type="pathway">
    <text evidence="2">Secondary metabolite biosynthesis.</text>
</comment>
<dbReference type="PANTHER" id="PTHR47356:SF2">
    <property type="entry name" value="FAD-BINDING DOMAIN-CONTAINING PROTEIN-RELATED"/>
    <property type="match status" value="1"/>
</dbReference>
<evidence type="ECO:0000313" key="9">
    <source>
        <dbReference type="EMBL" id="KAK8861926.1"/>
    </source>
</evidence>
<sequence length="755" mass="83350">MNETTSEKTRSHSRRQGPKVAIVGGGTMGLTLALMLDRFADDIDIDYVVLEVRDAIAPQVGAGVAIFPNAYRILDQLGLYERFAATSIPLERLADWWAADGSPNAANEGLSSIFRRVFGYPLVVMDRQQAIRNMYDAIRDKSKIHTGKTVVEIDTSDKGVSLTLDDGEVVTGDLLVGADGVHSFVRSEMWRLGNERQPGCFKGEGPDSIKCNWAALFGIAELKGLKIEPGASLTAQKGQTIAIMSGKDRAYMVHNTVLPRELKGSEIRRFTEEEREKYVAAHASDLIQNGVTFGDLYKNRIRSAYVPLQQYALKHWHFGRILLLGDTVHKTHPVTGMGAAMCIEDAAVFVNLLTAHVDTGLPLGSEQVEQLFRELERLRVSRSTEIVNQSFQAQLMQSWQNPFMKLFYLYVMPWLGVDFVLAQAMKGNCVAPRLERLPVPDRQALVGFNDVNPEPRDPVRLLFKWAAFGILLLSAFTTIVFGQAIPSLSGPTLVLPSHINGLLVVMLVEGWRRSNTLSLSQWPVIWTVLGDFLLGWKRTIPLFLLDTYSTRLLNGRFQYTAPSLPMVLSAAHAIPIALILANAIPSAMLELGFLPWKSLPPPATVAALVVSVSALLRVDRSIPSAQEGAALQARVSAFFKHHVGYLCTLYAVAFIGLTYMHRNVVGFSFPSWSTTAVLTMMGHHLADLAFLIGTVSEVCFYTGLGRWVPAYAAIVPVALFYLGPGSVYAAVWFWRETRLARTSTRGKSGQSNNLK</sequence>
<comment type="caution">
    <text evidence="9">The sequence shown here is derived from an EMBL/GenBank/DDBJ whole genome shotgun (WGS) entry which is preliminary data.</text>
</comment>
<feature type="transmembrane region" description="Helical" evidence="7">
    <location>
        <begin position="493"/>
        <end position="512"/>
    </location>
</feature>
<evidence type="ECO:0000313" key="10">
    <source>
        <dbReference type="Proteomes" id="UP001390339"/>
    </source>
</evidence>
<evidence type="ECO:0000256" key="7">
    <source>
        <dbReference type="SAM" id="Phobius"/>
    </source>
</evidence>
<keyword evidence="10" id="KW-1185">Reference proteome</keyword>
<accession>A0ABR2IE79</accession>
<dbReference type="PANTHER" id="PTHR47356">
    <property type="entry name" value="FAD-DEPENDENT MONOOXYGENASE ASQG-RELATED"/>
    <property type="match status" value="1"/>
</dbReference>
<dbReference type="PRINTS" id="PR00420">
    <property type="entry name" value="RNGMNOXGNASE"/>
</dbReference>
<evidence type="ECO:0000256" key="4">
    <source>
        <dbReference type="ARBA" id="ARBA00022630"/>
    </source>
</evidence>
<keyword evidence="6" id="KW-0560">Oxidoreductase</keyword>
<keyword evidence="7" id="KW-1133">Transmembrane helix</keyword>
<feature type="transmembrane region" description="Helical" evidence="7">
    <location>
        <begin position="643"/>
        <end position="661"/>
    </location>
</feature>
<feature type="transmembrane region" description="Helical" evidence="7">
    <location>
        <begin position="20"/>
        <end position="36"/>
    </location>
</feature>
<keyword evidence="5" id="KW-0274">FAD</keyword>
<comment type="cofactor">
    <cofactor evidence="1">
        <name>FAD</name>
        <dbReference type="ChEBI" id="CHEBI:57692"/>
    </cofactor>
</comment>
<dbReference type="Proteomes" id="UP001390339">
    <property type="component" value="Unassembled WGS sequence"/>
</dbReference>
<organism evidence="9 10">
    <name type="scientific">Apiospora arundinis</name>
    <dbReference type="NCBI Taxonomy" id="335852"/>
    <lineage>
        <taxon>Eukaryota</taxon>
        <taxon>Fungi</taxon>
        <taxon>Dikarya</taxon>
        <taxon>Ascomycota</taxon>
        <taxon>Pezizomycotina</taxon>
        <taxon>Sordariomycetes</taxon>
        <taxon>Xylariomycetidae</taxon>
        <taxon>Amphisphaeriales</taxon>
        <taxon>Apiosporaceae</taxon>
        <taxon>Apiospora</taxon>
    </lineage>
</organism>
<evidence type="ECO:0000256" key="2">
    <source>
        <dbReference type="ARBA" id="ARBA00005179"/>
    </source>
</evidence>